<evidence type="ECO:0000313" key="6">
    <source>
        <dbReference type="Proteomes" id="UP000276232"/>
    </source>
</evidence>
<feature type="region of interest" description="Disordered" evidence="3">
    <location>
        <begin position="135"/>
        <end position="156"/>
    </location>
</feature>
<evidence type="ECO:0000256" key="1">
    <source>
        <dbReference type="ARBA" id="ARBA00023295"/>
    </source>
</evidence>
<dbReference type="Gene3D" id="2.120.10.30">
    <property type="entry name" value="TolB, C-terminal domain"/>
    <property type="match status" value="1"/>
</dbReference>
<dbReference type="Gene3D" id="2.60.40.10">
    <property type="entry name" value="Immunoglobulins"/>
    <property type="match status" value="10"/>
</dbReference>
<dbReference type="InParanoid" id="A0A3N1GA35"/>
<dbReference type="PANTHER" id="PTHR46957">
    <property type="entry name" value="CYTOKINE RECEPTOR"/>
    <property type="match status" value="1"/>
</dbReference>
<evidence type="ECO:0000256" key="2">
    <source>
        <dbReference type="ARBA" id="ARBA00023326"/>
    </source>
</evidence>
<feature type="domain" description="Fibronectin type-III" evidence="4">
    <location>
        <begin position="784"/>
        <end position="875"/>
    </location>
</feature>
<dbReference type="InterPro" id="IPR003961">
    <property type="entry name" value="FN3_dom"/>
</dbReference>
<dbReference type="Proteomes" id="UP000276232">
    <property type="component" value="Unassembled WGS sequence"/>
</dbReference>
<sequence>MAPEARRPLLAALLVAAATLLWALLPTGEHASPEAGAGSHPHPPTTAPSLGAVQLVGGFLDFTPPARPSGVTVTTKDSALEVSWTANTESDMRDYRVYVDGTLTATVLKGTTTTLVTGLVNDRRYAITVSARDTRLNESTKSPPVNGTPRDLTPPAVPTGLMAARGDGRVDLTWEPGADADLQTVRVLRDGARVADLPAGTTRWTDTGVVNDRTYAYSLMALDRVGNASLASAEVHATPTDLTPPAVPTGLRGTAGDASASLTWDRGTDADLATVRVLQDGVVVAQLPAGTTSWTGRGLQAGRDYAFRLQAVDGHGNASATTAAVVVRPVDLTAPDAPVGVRAVAGDTWVDVSWDAVAATDVARYEVRGPGGRVVTVTAPTTRGRVTGLPNDVEATFTVVAVDGAGNVSASSAVVRATPTDTTPPAVPTGLRGYARDAGAALTWDPGTDADLASVRVLQDGVVVAQLPAGTTSWETRGLVVGRSYAFRLVAVDGHGNASAASAPVMVVPVDLTPPAVPTGLAAERGDTRVDLTWAPGTDADLDRVRVLRDGLPVAELPAGTTRWTDTGVVNDRTYSYALVALDGAGNSSAASPAVRATPTDLTAPGVPTGLRGTAVDGGATLTWDAGTDPDLAAVRVLRDGVAVAEVPAGTTTWTTTGLEAGRPYAFRLVAVDGHGNASAPSAPVTVVPVDLTAPGAPTGVRAVAGDGVVDVSWDAAGPDVVAHEVRTADGTVVAVVPAPRRATRVSGLPNDVEVTYVVVALDAAGNVSGPSSPVSATPRDLTAPDVVTGVVATPVDRGLDVRWAPVTAEDVASYRVLLDGAVVGEVPASSSGLQLSGLEPGEPHEVVVVAVDRAGNESAASSPVVAAAVDAPPSAPTGVTAEPRPEALRVTWTSAPEADVVAHRVTVDGVVRAVVPAGTSEAVVTGLTAGVEVVVVVEAVDGAGWATAAAAVRAVPGAVLPTPFSSGVPPLAGTGTATGAGLAASRSGRWVVVSTAASLEPSDTNTAVELYVVDRRAGTSRRVAPLPASVRGATSDATNTSAVALSEDGRYLVLSTTAKLLPADTNTLLDVYRLDLRAPAGTPGGGWDLVSVPVSGTVQPKVAGAMVPTGASVFAKSPGVAVSADGRRVAFLTPRADMVDGDRNGAPDVVVKDMVTGLVERASALAGGVETPLRATGPALEMTPDGRYVLFPAQAAGKPLVAVRKDMLTGELRVVSTMPTTGGASREVAVFRDTGDLAISDDGRYVAFSSAAKPTAPASSWTTGLAYRVDTVTGALRPLGSGQTASWEHQLGLDPTGRYAFFSTAAALLPADTNRRTDHYRRDLGTGELLLVTSRADGSVAPSPAGTITPAEYGSVLVLSADRVLVGSVLPMVAGDANKKLDVYGRDLALGVAGSVLG</sequence>
<keyword evidence="6" id="KW-1185">Reference proteome</keyword>
<feature type="domain" description="Fibronectin type-III" evidence="4">
    <location>
        <begin position="604"/>
        <end position="696"/>
    </location>
</feature>
<dbReference type="GO" id="GO:0016020">
    <property type="term" value="C:membrane"/>
    <property type="evidence" value="ECO:0007669"/>
    <property type="project" value="UniProtKB-SubCell"/>
</dbReference>
<organism evidence="5 6">
    <name type="scientific">Pseudokineococcus lusitanus</name>
    <dbReference type="NCBI Taxonomy" id="763993"/>
    <lineage>
        <taxon>Bacteria</taxon>
        <taxon>Bacillati</taxon>
        <taxon>Actinomycetota</taxon>
        <taxon>Actinomycetes</taxon>
        <taxon>Kineosporiales</taxon>
        <taxon>Kineosporiaceae</taxon>
        <taxon>Pseudokineococcus</taxon>
    </lineage>
</organism>
<evidence type="ECO:0000313" key="5">
    <source>
        <dbReference type="EMBL" id="ROP27099.1"/>
    </source>
</evidence>
<name>A0A3N1GA35_9ACTN</name>
<keyword evidence="2" id="KW-0624">Polysaccharide degradation</keyword>
<dbReference type="Pfam" id="PF00041">
    <property type="entry name" value="fn3"/>
    <property type="match status" value="1"/>
</dbReference>
<dbReference type="SMART" id="SM00060">
    <property type="entry name" value="FN3"/>
    <property type="match status" value="10"/>
</dbReference>
<evidence type="ECO:0000259" key="4">
    <source>
        <dbReference type="PROSITE" id="PS50853"/>
    </source>
</evidence>
<dbReference type="GO" id="GO:0000272">
    <property type="term" value="P:polysaccharide catabolic process"/>
    <property type="evidence" value="ECO:0007669"/>
    <property type="project" value="UniProtKB-KW"/>
</dbReference>
<keyword evidence="1" id="KW-0378">Hydrolase</keyword>
<dbReference type="InterPro" id="IPR013783">
    <property type="entry name" value="Ig-like_fold"/>
</dbReference>
<gene>
    <name evidence="5" type="ORF">EDC03_2622</name>
</gene>
<feature type="domain" description="Fibronectin type-III" evidence="4">
    <location>
        <begin position="514"/>
        <end position="603"/>
    </location>
</feature>
<comment type="caution">
    <text evidence="5">The sequence shown here is derived from an EMBL/GenBank/DDBJ whole genome shotgun (WGS) entry which is preliminary data.</text>
</comment>
<dbReference type="InterPro" id="IPR036116">
    <property type="entry name" value="FN3_sf"/>
</dbReference>
<evidence type="ECO:0000256" key="3">
    <source>
        <dbReference type="SAM" id="MobiDB-lite"/>
    </source>
</evidence>
<feature type="domain" description="Fibronectin type-III" evidence="4">
    <location>
        <begin position="334"/>
        <end position="426"/>
    </location>
</feature>
<dbReference type="PANTHER" id="PTHR46957:SF3">
    <property type="entry name" value="CYTOKINE RECEPTOR"/>
    <property type="match status" value="1"/>
</dbReference>
<dbReference type="EMBL" id="RJKN01000007">
    <property type="protein sequence ID" value="ROP27099.1"/>
    <property type="molecule type" value="Genomic_DNA"/>
</dbReference>
<dbReference type="SUPFAM" id="SSF49265">
    <property type="entry name" value="Fibronectin type III"/>
    <property type="match status" value="7"/>
</dbReference>
<keyword evidence="2" id="KW-0119">Carbohydrate metabolism</keyword>
<feature type="domain" description="Fibronectin type-III" evidence="4">
    <location>
        <begin position="64"/>
        <end position="156"/>
    </location>
</feature>
<dbReference type="InterPro" id="IPR050713">
    <property type="entry name" value="RTP_Phos/Ushers"/>
</dbReference>
<dbReference type="GO" id="GO:0016798">
    <property type="term" value="F:hydrolase activity, acting on glycosyl bonds"/>
    <property type="evidence" value="ECO:0007669"/>
    <property type="project" value="UniProtKB-KW"/>
</dbReference>
<feature type="region of interest" description="Disordered" evidence="3">
    <location>
        <begin position="31"/>
        <end position="50"/>
    </location>
</feature>
<dbReference type="PROSITE" id="PS50853">
    <property type="entry name" value="FN3"/>
    <property type="match status" value="6"/>
</dbReference>
<accession>A0A3N1GA35</accession>
<protein>
    <submittedName>
        <fullName evidence="5">Fibronectin type 3 domain-containing protein</fullName>
    </submittedName>
</protein>
<reference evidence="5 6" key="1">
    <citation type="journal article" date="2015" name="Stand. Genomic Sci.">
        <title>Genomic Encyclopedia of Bacterial and Archaeal Type Strains, Phase III: the genomes of soil and plant-associated and newly described type strains.</title>
        <authorList>
            <person name="Whitman W.B."/>
            <person name="Woyke T."/>
            <person name="Klenk H.P."/>
            <person name="Zhou Y."/>
            <person name="Lilburn T.G."/>
            <person name="Beck B.J."/>
            <person name="De Vos P."/>
            <person name="Vandamme P."/>
            <person name="Eisen J.A."/>
            <person name="Garrity G."/>
            <person name="Hugenholtz P."/>
            <person name="Kyrpides N.C."/>
        </authorList>
    </citation>
    <scope>NUCLEOTIDE SEQUENCE [LARGE SCALE GENOMIC DNA]</scope>
    <source>
        <strain evidence="5 6">CECT 7306</strain>
    </source>
</reference>
<feature type="domain" description="Fibronectin type-III" evidence="4">
    <location>
        <begin position="244"/>
        <end position="333"/>
    </location>
</feature>
<dbReference type="SUPFAM" id="SSF82171">
    <property type="entry name" value="DPP6 N-terminal domain-like"/>
    <property type="match status" value="1"/>
</dbReference>
<dbReference type="CDD" id="cd00063">
    <property type="entry name" value="FN3"/>
    <property type="match status" value="2"/>
</dbReference>
<keyword evidence="1" id="KW-0326">Glycosidase</keyword>
<dbReference type="InterPro" id="IPR011042">
    <property type="entry name" value="6-blade_b-propeller_TolB-like"/>
</dbReference>
<proteinExistence type="predicted"/>